<sequence>MRYVSLILVFIAAGLVICAGCTGTDSSPATQAPTVQPTVAPTSAPAEPTKNSDLVPGPTQQPESKYQVVVGVDKDTVYGTITVGFRGGMGQNYVNNIQVDCYYADGGHEIKELSADKVRGTVTFDGGQKTQDRIKVTVNYEGSVGSYVIYDSLVPKKEIIPMMK</sequence>
<evidence type="ECO:0000313" key="3">
    <source>
        <dbReference type="Proteomes" id="UP000005741"/>
    </source>
</evidence>
<evidence type="ECO:0000313" key="2">
    <source>
        <dbReference type="EMBL" id="EHQ36467.1"/>
    </source>
</evidence>
<accession>H1Z2R4</accession>
<feature type="region of interest" description="Disordered" evidence="1">
    <location>
        <begin position="27"/>
        <end position="61"/>
    </location>
</feature>
<dbReference type="HOGENOM" id="CLU_1648328_0_0_2"/>
<reference evidence="2 3" key="1">
    <citation type="submission" date="2011-10" db="EMBL/GenBank/DDBJ databases">
        <title>The Improved High-Quality Draft genome of Methanoplanus limicola DSM 2279.</title>
        <authorList>
            <consortium name="US DOE Joint Genome Institute (JGI-PGF)"/>
            <person name="Lucas S."/>
            <person name="Copeland A."/>
            <person name="Lapidus A."/>
            <person name="Glavina del Rio T."/>
            <person name="Dalin E."/>
            <person name="Tice H."/>
            <person name="Bruce D."/>
            <person name="Goodwin L."/>
            <person name="Pitluck S."/>
            <person name="Peters L."/>
            <person name="Mikhailova N."/>
            <person name="Lu M."/>
            <person name="Kyrpides N."/>
            <person name="Mavromatis K."/>
            <person name="Ivanova N."/>
            <person name="Markowitz V."/>
            <person name="Cheng J.-F."/>
            <person name="Hugenholtz P."/>
            <person name="Woyke T."/>
            <person name="Wu D."/>
            <person name="Wirth R."/>
            <person name="Brambilla E.-M."/>
            <person name="Klenk H.-P."/>
            <person name="Eisen J.A."/>
        </authorList>
    </citation>
    <scope>NUCLEOTIDE SEQUENCE [LARGE SCALE GENOMIC DNA]</scope>
    <source>
        <strain evidence="2 3">DSM 2279</strain>
    </source>
</reference>
<dbReference type="OrthoDB" id="117298at2157"/>
<protein>
    <submittedName>
        <fullName evidence="2">Uncharacterized protein</fullName>
    </submittedName>
</protein>
<dbReference type="RefSeq" id="WP_004078767.1">
    <property type="nucleotide sequence ID" value="NZ_CM001436.1"/>
</dbReference>
<dbReference type="Proteomes" id="UP000005741">
    <property type="component" value="Chromosome"/>
</dbReference>
<dbReference type="AlphaFoldDB" id="H1Z2R4"/>
<name>H1Z2R4_9EURY</name>
<proteinExistence type="predicted"/>
<gene>
    <name evidence="2" type="ORF">Metlim_2417</name>
</gene>
<keyword evidence="3" id="KW-1185">Reference proteome</keyword>
<dbReference type="InParanoid" id="H1Z2R4"/>
<evidence type="ECO:0000256" key="1">
    <source>
        <dbReference type="SAM" id="MobiDB-lite"/>
    </source>
</evidence>
<feature type="compositionally biased region" description="Polar residues" evidence="1">
    <location>
        <begin position="27"/>
        <end position="41"/>
    </location>
</feature>
<organism evidence="2 3">
    <name type="scientific">Methanoplanus limicola DSM 2279</name>
    <dbReference type="NCBI Taxonomy" id="937775"/>
    <lineage>
        <taxon>Archaea</taxon>
        <taxon>Methanobacteriati</taxon>
        <taxon>Methanobacteriota</taxon>
        <taxon>Stenosarchaea group</taxon>
        <taxon>Methanomicrobia</taxon>
        <taxon>Methanomicrobiales</taxon>
        <taxon>Methanomicrobiaceae</taxon>
        <taxon>Methanoplanus</taxon>
    </lineage>
</organism>
<dbReference type="EMBL" id="CM001436">
    <property type="protein sequence ID" value="EHQ36467.1"/>
    <property type="molecule type" value="Genomic_DNA"/>
</dbReference>